<evidence type="ECO:0000256" key="3">
    <source>
        <dbReference type="ARBA" id="ARBA00022946"/>
    </source>
</evidence>
<evidence type="ECO:0000256" key="1">
    <source>
        <dbReference type="ARBA" id="ARBA00004173"/>
    </source>
</evidence>
<evidence type="ECO:0000256" key="4">
    <source>
        <dbReference type="ARBA" id="ARBA00022980"/>
    </source>
</evidence>
<evidence type="ECO:0000313" key="9">
    <source>
        <dbReference type="EMBL" id="JAT43044.1"/>
    </source>
</evidence>
<name>A0A1D1XKY6_9ARAE</name>
<evidence type="ECO:0000256" key="6">
    <source>
        <dbReference type="ARBA" id="ARBA00023274"/>
    </source>
</evidence>
<dbReference type="EMBL" id="GDJX01024892">
    <property type="protein sequence ID" value="JAT43044.1"/>
    <property type="molecule type" value="Transcribed_RNA"/>
</dbReference>
<keyword evidence="6" id="KW-0687">Ribonucleoprotein</keyword>
<keyword evidence="5" id="KW-0496">Mitochondrion</keyword>
<reference evidence="9" key="1">
    <citation type="submission" date="2015-07" db="EMBL/GenBank/DDBJ databases">
        <title>Transcriptome Assembly of Anthurium amnicola.</title>
        <authorList>
            <person name="Suzuki J."/>
        </authorList>
    </citation>
    <scope>NUCLEOTIDE SEQUENCE</scope>
</reference>
<keyword evidence="3" id="KW-0809">Transit peptide</keyword>
<evidence type="ECO:0000256" key="2">
    <source>
        <dbReference type="ARBA" id="ARBA00009863"/>
    </source>
</evidence>
<evidence type="ECO:0000256" key="5">
    <source>
        <dbReference type="ARBA" id="ARBA00023128"/>
    </source>
</evidence>
<dbReference type="EMBL" id="GDJX01018630">
    <property type="protein sequence ID" value="JAT49306.1"/>
    <property type="molecule type" value="Transcribed_RNA"/>
</dbReference>
<evidence type="ECO:0000313" key="10">
    <source>
        <dbReference type="EMBL" id="JAT49306.1"/>
    </source>
</evidence>
<feature type="region of interest" description="Disordered" evidence="8">
    <location>
        <begin position="64"/>
        <end position="118"/>
    </location>
</feature>
<feature type="compositionally biased region" description="Low complexity" evidence="8">
    <location>
        <begin position="109"/>
        <end position="118"/>
    </location>
</feature>
<organism evidence="9">
    <name type="scientific">Anthurium amnicola</name>
    <dbReference type="NCBI Taxonomy" id="1678845"/>
    <lineage>
        <taxon>Eukaryota</taxon>
        <taxon>Viridiplantae</taxon>
        <taxon>Streptophyta</taxon>
        <taxon>Embryophyta</taxon>
        <taxon>Tracheophyta</taxon>
        <taxon>Spermatophyta</taxon>
        <taxon>Magnoliopsida</taxon>
        <taxon>Liliopsida</taxon>
        <taxon>Araceae</taxon>
        <taxon>Pothoideae</taxon>
        <taxon>Potheae</taxon>
        <taxon>Anthurium</taxon>
    </lineage>
</organism>
<dbReference type="GO" id="GO:0003735">
    <property type="term" value="F:structural constituent of ribosome"/>
    <property type="evidence" value="ECO:0007669"/>
    <property type="project" value="TreeGrafter"/>
</dbReference>
<evidence type="ECO:0000256" key="7">
    <source>
        <dbReference type="ARBA" id="ARBA00035140"/>
    </source>
</evidence>
<dbReference type="Pfam" id="PF10236">
    <property type="entry name" value="DAP3"/>
    <property type="match status" value="1"/>
</dbReference>
<protein>
    <recommendedName>
        <fullName evidence="7">Small ribosomal subunit protein mS29</fullName>
    </recommendedName>
</protein>
<keyword evidence="4 9" id="KW-0689">Ribosomal protein</keyword>
<dbReference type="GO" id="GO:0005763">
    <property type="term" value="C:mitochondrial small ribosomal subunit"/>
    <property type="evidence" value="ECO:0007669"/>
    <property type="project" value="TreeGrafter"/>
</dbReference>
<feature type="non-terminal residue" evidence="9">
    <location>
        <position position="1"/>
    </location>
</feature>
<dbReference type="AlphaFoldDB" id="A0A1D1XKY6"/>
<gene>
    <name evidence="9" type="primary">DAP3_3</name>
    <name evidence="10" type="synonym">DAP3_0</name>
    <name evidence="9" type="ORF">g.59502</name>
    <name evidence="10" type="ORF">g.59504</name>
</gene>
<feature type="compositionally biased region" description="Low complexity" evidence="8">
    <location>
        <begin position="66"/>
        <end position="88"/>
    </location>
</feature>
<dbReference type="PANTHER" id="PTHR12810:SF0">
    <property type="entry name" value="SMALL RIBOSOMAL SUBUNIT PROTEIN MS29"/>
    <property type="match status" value="1"/>
</dbReference>
<comment type="subcellular location">
    <subcellularLocation>
        <location evidence="1">Mitochondrion</location>
    </subcellularLocation>
</comment>
<sequence length="503" mass="56235">QRSHLGRQNPVPLFPDVLAPLPSLRSLFSRRRRRTQMLRSLVTRAAGAAASPWAGARASHPLLHSAAGPASPFSSKPKGSAAPAKKPGATGGSKFKGRKGPTYAKVDDMSPSSASPSAVDDAVFELPTDPLPIPPHDPSLDVRPGGHPLFCRKASLSELTHKDVCTYLDFSVEELKAKLPEGLPEGMAQEFEETRRWAVLVRQSFLDLRDNFRRVVDPPSGTSSKSPKVQKQIVLDGPVSCGKSIALAMLVYWARSEDWLVFYVPNGREWTHGGFFYKNSQTGLWDTPVHATKTLQDFLKFNEPHLQKLPIQVFDPIPLGEGAGIRMRKDADSMAMPEDSTLLDLVQTGIEVQHAAVGVLVRLRTELSMVKDVPVLFAIDQYNSWFTFSEYGEYITARSWRPIHAKELSTVSAYRSMMHNDMMIGAFSHSTAVGKLRKELPDVPFDARVLLPRYSLDEAETVCSYYLRQKLIRRDAFSEEKWKRIYYLSNGNGKEMRWLVPFI</sequence>
<evidence type="ECO:0000256" key="8">
    <source>
        <dbReference type="SAM" id="MobiDB-lite"/>
    </source>
</evidence>
<dbReference type="PANTHER" id="PTHR12810">
    <property type="entry name" value="MITOCHONDRIAL 28S RIBOSOMAL PROTEIN S29"/>
    <property type="match status" value="1"/>
</dbReference>
<accession>A0A1D1XKY6</accession>
<proteinExistence type="inferred from homology"/>
<dbReference type="InterPro" id="IPR019368">
    <property type="entry name" value="Ribosomal_mS29"/>
</dbReference>
<comment type="similarity">
    <text evidence="2">Belongs to the mitochondrion-specific ribosomal protein mS29 family.</text>
</comment>